<dbReference type="PANTHER" id="PTHR24251">
    <property type="entry name" value="OVOCHYMASE-RELATED"/>
    <property type="match status" value="1"/>
</dbReference>
<organism evidence="5">
    <name type="scientific">Heligmosomoides polygyrus</name>
    <name type="common">Parasitic roundworm</name>
    <dbReference type="NCBI Taxonomy" id="6339"/>
    <lineage>
        <taxon>Eukaryota</taxon>
        <taxon>Metazoa</taxon>
        <taxon>Ecdysozoa</taxon>
        <taxon>Nematoda</taxon>
        <taxon>Chromadorea</taxon>
        <taxon>Rhabditida</taxon>
        <taxon>Rhabditina</taxon>
        <taxon>Rhabditomorpha</taxon>
        <taxon>Strongyloidea</taxon>
        <taxon>Heligmosomidae</taxon>
        <taxon>Heligmosomoides</taxon>
    </lineage>
</organism>
<dbReference type="WBParaSite" id="HPBE_0000967601-mRNA-1">
    <property type="protein sequence ID" value="HPBE_0000967601-mRNA-1"/>
    <property type="gene ID" value="HPBE_0000967601"/>
</dbReference>
<dbReference type="Pfam" id="PF00431">
    <property type="entry name" value="CUB"/>
    <property type="match status" value="1"/>
</dbReference>
<accession>A0A3P7Y2H8</accession>
<evidence type="ECO:0000256" key="1">
    <source>
        <dbReference type="ARBA" id="ARBA00022737"/>
    </source>
</evidence>
<reference evidence="5 6" key="1">
    <citation type="submission" date="2018-11" db="EMBL/GenBank/DDBJ databases">
        <authorList>
            <consortium name="Pathogen Informatics"/>
        </authorList>
    </citation>
    <scope>NUCLEOTIDE SEQUENCE [LARGE SCALE GENOMIC DNA]</scope>
</reference>
<dbReference type="PROSITE" id="PS01180">
    <property type="entry name" value="CUB"/>
    <property type="match status" value="1"/>
</dbReference>
<evidence type="ECO:0000313" key="7">
    <source>
        <dbReference type="WBParaSite" id="HPBE_0000967601-mRNA-1"/>
    </source>
</evidence>
<dbReference type="InterPro" id="IPR035914">
    <property type="entry name" value="Sperma_CUB_dom_sf"/>
</dbReference>
<comment type="caution">
    <text evidence="3">Lacks conserved residue(s) required for the propagation of feature annotation.</text>
</comment>
<dbReference type="OrthoDB" id="5808499at2759"/>
<proteinExistence type="predicted"/>
<sequence>MQVVSGFILKLVFILENRIHKSSYVVSVMIAEFERVQSLFLHGEGRGAVKGATSECRKPNILLLFKLGIVPYPEPLSTSKLLSCCIVDLALAKNFDVFVFTETWLKSRHNVSSLLIHMNGNYQTLRCGRANNLDIFQLKPLVVALGHVSSIIFYTYESTYSSPFNIHRCNGGQFGGVNIRSGSINSAGFPNQYYNNLDCYHQIEGPPGTYITITFDTFIVENLLDYVEVYNGNSTAGALIGDQTTFESTSNQMLVYFHTDSMITDKGWSAQWRAKPNSPAITQSGSDGVMSSPNYPSNYDPFTEQMYYINADQNSRRSADPCVACHLG</sequence>
<keyword evidence="2" id="KW-1015">Disulfide bond</keyword>
<protein>
    <submittedName>
        <fullName evidence="7">CUB domain-containing protein</fullName>
    </submittedName>
</protein>
<evidence type="ECO:0000313" key="5">
    <source>
        <dbReference type="EMBL" id="VDO81770.1"/>
    </source>
</evidence>
<dbReference type="SMART" id="SM00042">
    <property type="entry name" value="CUB"/>
    <property type="match status" value="1"/>
</dbReference>
<keyword evidence="6" id="KW-1185">Reference proteome</keyword>
<evidence type="ECO:0000259" key="4">
    <source>
        <dbReference type="PROSITE" id="PS01180"/>
    </source>
</evidence>
<keyword evidence="1" id="KW-0677">Repeat</keyword>
<gene>
    <name evidence="5" type="ORF">HPBE_LOCUS9677</name>
</gene>
<evidence type="ECO:0000313" key="6">
    <source>
        <dbReference type="Proteomes" id="UP000050761"/>
    </source>
</evidence>
<dbReference type="SUPFAM" id="SSF49854">
    <property type="entry name" value="Spermadhesin, CUB domain"/>
    <property type="match status" value="2"/>
</dbReference>
<dbReference type="CDD" id="cd00041">
    <property type="entry name" value="CUB"/>
    <property type="match status" value="1"/>
</dbReference>
<feature type="domain" description="CUB" evidence="4">
    <location>
        <begin position="169"/>
        <end position="275"/>
    </location>
</feature>
<dbReference type="InterPro" id="IPR000859">
    <property type="entry name" value="CUB_dom"/>
</dbReference>
<reference evidence="7" key="2">
    <citation type="submission" date="2019-09" db="UniProtKB">
        <authorList>
            <consortium name="WormBaseParasite"/>
        </authorList>
    </citation>
    <scope>IDENTIFICATION</scope>
</reference>
<evidence type="ECO:0000256" key="3">
    <source>
        <dbReference type="PROSITE-ProRule" id="PRU00059"/>
    </source>
</evidence>
<dbReference type="Gene3D" id="2.60.120.290">
    <property type="entry name" value="Spermadhesin, CUB domain"/>
    <property type="match status" value="1"/>
</dbReference>
<evidence type="ECO:0000256" key="2">
    <source>
        <dbReference type="ARBA" id="ARBA00023157"/>
    </source>
</evidence>
<dbReference type="AlphaFoldDB" id="A0A3P7Y2H8"/>
<dbReference type="Proteomes" id="UP000050761">
    <property type="component" value="Unassembled WGS sequence"/>
</dbReference>
<dbReference type="EMBL" id="UZAH01026510">
    <property type="protein sequence ID" value="VDO81770.1"/>
    <property type="molecule type" value="Genomic_DNA"/>
</dbReference>
<name>A0A3P7Y2H8_HELPZ</name>